<dbReference type="PANTHER" id="PTHR15726:SF7">
    <property type="entry name" value="NUCLEAR FALLOUT, ISOFORM J"/>
    <property type="match status" value="1"/>
</dbReference>
<dbReference type="InterPro" id="IPR037245">
    <property type="entry name" value="FIP-RBD_C_sf"/>
</dbReference>
<dbReference type="InterPro" id="IPR051977">
    <property type="entry name" value="Rab11-interacting_regulator"/>
</dbReference>
<dbReference type="GO" id="GO:0055038">
    <property type="term" value="C:recycling endosome membrane"/>
    <property type="evidence" value="ECO:0007669"/>
    <property type="project" value="UniProtKB-SubCell"/>
</dbReference>
<sequence>MGVGDNMMAPTSQTSTPTSGYITVSSEDDVTVTNSVSDADSYEWNGEDQSNGVDSLSPVNSGLDIKRHTWLRTSLRRTPTSNHDQLPNRKSGSFRNTSRKGLGSNALASELYRSSSFNSSGRSSVCDAADDVYSDVSLEEDVLDLNHKVQMLQQQMSVLADNQTHTDERYSRVKQENAGLQARILMLEEQLRDVEIRAEERLAEEEKRHRELIGRVDREKILQVENCAIRLQNIETENVKLKEDAGRLRAALDKAKEDNERLTDNVELNEAMIMGLKQDLANARVEDRKQKDVIQNQQQIIEELSKELELVKQEKVTALTALTLSQDKDVTSPLRTELDSLRIQHKELQESHDELQAMLLSQGRSLISSGTSNTLAAEFAAMSQDDSKVMDSTDLATTSCASTDTNNVPAPSPTKIKSALQEQQEVNAQLRSYIETILTMILEQQPELLEVKMKKPEGC</sequence>
<dbReference type="Pfam" id="PF25450">
    <property type="entry name" value="Rab11-FIP3"/>
    <property type="match status" value="1"/>
</dbReference>
<feature type="compositionally biased region" description="Polar residues" evidence="9">
    <location>
        <begin position="47"/>
        <end position="60"/>
    </location>
</feature>
<feature type="compositionally biased region" description="Polar residues" evidence="9">
    <location>
        <begin position="76"/>
        <end position="96"/>
    </location>
</feature>
<feature type="region of interest" description="Disordered" evidence="9">
    <location>
        <begin position="40"/>
        <end position="60"/>
    </location>
</feature>
<dbReference type="EMBL" id="HBUF01583382">
    <property type="protein sequence ID" value="CAG6770976.1"/>
    <property type="molecule type" value="Transcribed_RNA"/>
</dbReference>
<name>A0A8D9EZ33_9HEMI</name>
<feature type="coiled-coil region" evidence="8">
    <location>
        <begin position="170"/>
        <end position="358"/>
    </location>
</feature>
<feature type="compositionally biased region" description="Polar residues" evidence="9">
    <location>
        <begin position="9"/>
        <end position="22"/>
    </location>
</feature>
<dbReference type="EMBL" id="HBUF01299820">
    <property type="protein sequence ID" value="CAG6690834.1"/>
    <property type="molecule type" value="Transcribed_RNA"/>
</dbReference>
<evidence type="ECO:0000256" key="7">
    <source>
        <dbReference type="ARBA" id="ARBA00023136"/>
    </source>
</evidence>
<dbReference type="PANTHER" id="PTHR15726">
    <property type="entry name" value="RAB11-FAMILY INTERACTING PROTEIN"/>
    <property type="match status" value="1"/>
</dbReference>
<comment type="subcellular location">
    <subcellularLocation>
        <location evidence="2">Cleavage furrow</location>
    </subcellularLocation>
    <subcellularLocation>
        <location evidence="1">Midbody</location>
    </subcellularLocation>
    <subcellularLocation>
        <location evidence="3">Recycling endosome membrane</location>
        <topology evidence="3">Peripheral membrane protein</topology>
    </subcellularLocation>
</comment>
<accession>A0A8D9EZ33</accession>
<dbReference type="EMBL" id="HBUF01583384">
    <property type="protein sequence ID" value="CAG6770980.1"/>
    <property type="molecule type" value="Transcribed_RNA"/>
</dbReference>
<proteinExistence type="predicted"/>
<dbReference type="SUPFAM" id="SSF144270">
    <property type="entry name" value="Eferin C-derminal domain-like"/>
    <property type="match status" value="1"/>
</dbReference>
<dbReference type="Gene3D" id="1.20.5.2440">
    <property type="match status" value="1"/>
</dbReference>
<evidence type="ECO:0000256" key="6">
    <source>
        <dbReference type="ARBA" id="ARBA00023054"/>
    </source>
</evidence>
<evidence type="ECO:0000256" key="1">
    <source>
        <dbReference type="ARBA" id="ARBA00004214"/>
    </source>
</evidence>
<keyword evidence="4" id="KW-0813">Transport</keyword>
<evidence type="ECO:0000256" key="3">
    <source>
        <dbReference type="ARBA" id="ARBA00004654"/>
    </source>
</evidence>
<keyword evidence="6 8" id="KW-0175">Coiled coil</keyword>
<evidence type="ECO:0000256" key="4">
    <source>
        <dbReference type="ARBA" id="ARBA00022448"/>
    </source>
</evidence>
<protein>
    <submittedName>
        <fullName evidence="11">Rab11 family-interacting protein 4A</fullName>
    </submittedName>
</protein>
<dbReference type="GO" id="GO:0032154">
    <property type="term" value="C:cleavage furrow"/>
    <property type="evidence" value="ECO:0007669"/>
    <property type="project" value="UniProtKB-SubCell"/>
</dbReference>
<evidence type="ECO:0000256" key="5">
    <source>
        <dbReference type="ARBA" id="ARBA00022753"/>
    </source>
</evidence>
<keyword evidence="5" id="KW-0967">Endosome</keyword>
<evidence type="ECO:0000256" key="2">
    <source>
        <dbReference type="ARBA" id="ARBA00004626"/>
    </source>
</evidence>
<evidence type="ECO:0000313" key="11">
    <source>
        <dbReference type="EMBL" id="CAG6770982.1"/>
    </source>
</evidence>
<evidence type="ECO:0000256" key="9">
    <source>
        <dbReference type="SAM" id="MobiDB-lite"/>
    </source>
</evidence>
<dbReference type="GO" id="GO:0030139">
    <property type="term" value="C:endocytic vesicle"/>
    <property type="evidence" value="ECO:0007669"/>
    <property type="project" value="TreeGrafter"/>
</dbReference>
<dbReference type="AlphaFoldDB" id="A0A8D9EZ33"/>
<feature type="domain" description="FIP-RBD" evidence="10">
    <location>
        <begin position="390"/>
        <end position="452"/>
    </location>
</feature>
<dbReference type="GO" id="GO:0030496">
    <property type="term" value="C:midbody"/>
    <property type="evidence" value="ECO:0007669"/>
    <property type="project" value="UniProtKB-SubCell"/>
</dbReference>
<evidence type="ECO:0000259" key="10">
    <source>
        <dbReference type="PROSITE" id="PS51511"/>
    </source>
</evidence>
<organism evidence="11">
    <name type="scientific">Cacopsylla melanoneura</name>
    <dbReference type="NCBI Taxonomy" id="428564"/>
    <lineage>
        <taxon>Eukaryota</taxon>
        <taxon>Metazoa</taxon>
        <taxon>Ecdysozoa</taxon>
        <taxon>Arthropoda</taxon>
        <taxon>Hexapoda</taxon>
        <taxon>Insecta</taxon>
        <taxon>Pterygota</taxon>
        <taxon>Neoptera</taxon>
        <taxon>Paraneoptera</taxon>
        <taxon>Hemiptera</taxon>
        <taxon>Sternorrhyncha</taxon>
        <taxon>Psylloidea</taxon>
        <taxon>Psyllidae</taxon>
        <taxon>Psyllinae</taxon>
        <taxon>Cacopsylla</taxon>
    </lineage>
</organism>
<dbReference type="EMBL" id="HBUF01583385">
    <property type="protein sequence ID" value="CAG6770982.1"/>
    <property type="molecule type" value="Transcribed_RNA"/>
</dbReference>
<evidence type="ECO:0000256" key="8">
    <source>
        <dbReference type="SAM" id="Coils"/>
    </source>
</evidence>
<dbReference type="GO" id="GO:0032456">
    <property type="term" value="P:endocytic recycling"/>
    <property type="evidence" value="ECO:0007669"/>
    <property type="project" value="TreeGrafter"/>
</dbReference>
<feature type="region of interest" description="Disordered" evidence="9">
    <location>
        <begin position="74"/>
        <end position="101"/>
    </location>
</feature>
<dbReference type="InterPro" id="IPR019018">
    <property type="entry name" value="Rab-bd_FIP-RBD"/>
</dbReference>
<feature type="region of interest" description="Disordered" evidence="9">
    <location>
        <begin position="1"/>
        <end position="22"/>
    </location>
</feature>
<dbReference type="GO" id="GO:0032465">
    <property type="term" value="P:regulation of cytokinesis"/>
    <property type="evidence" value="ECO:0007669"/>
    <property type="project" value="TreeGrafter"/>
</dbReference>
<reference evidence="11" key="1">
    <citation type="submission" date="2021-05" db="EMBL/GenBank/DDBJ databases">
        <authorList>
            <person name="Alioto T."/>
            <person name="Alioto T."/>
            <person name="Gomez Garrido J."/>
        </authorList>
    </citation>
    <scope>NUCLEOTIDE SEQUENCE</scope>
</reference>
<dbReference type="Pfam" id="PF09457">
    <property type="entry name" value="RBD-FIP"/>
    <property type="match status" value="1"/>
</dbReference>
<keyword evidence="7" id="KW-0472">Membrane</keyword>
<dbReference type="PROSITE" id="PS51511">
    <property type="entry name" value="FIP_RBD"/>
    <property type="match status" value="1"/>
</dbReference>
<dbReference type="InterPro" id="IPR057316">
    <property type="entry name" value="Rab11-FIP3/4_dom"/>
</dbReference>